<dbReference type="RefSeq" id="WP_283172363.1">
    <property type="nucleotide sequence ID" value="NZ_JAPNOA010000013.1"/>
</dbReference>
<reference evidence="3" key="1">
    <citation type="submission" date="2022-11" db="EMBL/GenBank/DDBJ databases">
        <title>Parathalassolutuus dongxingensis gen. nov., sp. nov., a novel member of family Oceanospirillaceae isolated from a coastal shrimp pond in Guangxi, China.</title>
        <authorList>
            <person name="Chen H."/>
        </authorList>
    </citation>
    <scope>NUCLEOTIDE SEQUENCE</scope>
    <source>
        <strain evidence="3">G-43</strain>
    </source>
</reference>
<feature type="region of interest" description="Disordered" evidence="1">
    <location>
        <begin position="27"/>
        <end position="154"/>
    </location>
</feature>
<protein>
    <submittedName>
        <fullName evidence="3">Uncharacterized protein</fullName>
    </submittedName>
</protein>
<comment type="caution">
    <text evidence="3">The sequence shown here is derived from an EMBL/GenBank/DDBJ whole genome shotgun (WGS) entry which is preliminary data.</text>
</comment>
<evidence type="ECO:0000256" key="2">
    <source>
        <dbReference type="SAM" id="SignalP"/>
    </source>
</evidence>
<feature type="compositionally biased region" description="Basic and acidic residues" evidence="1">
    <location>
        <begin position="103"/>
        <end position="124"/>
    </location>
</feature>
<evidence type="ECO:0000313" key="3">
    <source>
        <dbReference type="EMBL" id="MCY0964144.1"/>
    </source>
</evidence>
<evidence type="ECO:0000313" key="4">
    <source>
        <dbReference type="Proteomes" id="UP001150830"/>
    </source>
</evidence>
<evidence type="ECO:0000256" key="1">
    <source>
        <dbReference type="SAM" id="MobiDB-lite"/>
    </source>
</evidence>
<feature type="compositionally biased region" description="Basic and acidic residues" evidence="1">
    <location>
        <begin position="141"/>
        <end position="154"/>
    </location>
</feature>
<sequence length="270" mass="30456">MKATYLTRLLPATLALAFALPVLAEGGWRDDPSAREQRGSGSSESRGDNRGNGNDSRNDNRGGDNRGGDNRGGDNRGGDNRGGDNRGDGRVGDSRGGNNNHGDNNRGNDHNRGHDNNHGNDNRGNHNGGSWVNNGGWRNDQPVRSEWHGPRDDHHNQYRREERHEEIYRYGYYRDDRDYFHRHGYSRLDIPVAYYPPAGWCRIWYPGRPAAHQPPPVQCGVVVPMGAWLLEHPHNHEHIYVRTRDEERSGASIVGEFRISDGAFIRIVLD</sequence>
<dbReference type="Proteomes" id="UP001150830">
    <property type="component" value="Unassembled WGS sequence"/>
</dbReference>
<feature type="chain" id="PRO_5040819108" evidence="2">
    <location>
        <begin position="25"/>
        <end position="270"/>
    </location>
</feature>
<keyword evidence="2" id="KW-0732">Signal</keyword>
<feature type="compositionally biased region" description="Basic and acidic residues" evidence="1">
    <location>
        <begin position="56"/>
        <end position="93"/>
    </location>
</feature>
<dbReference type="AlphaFoldDB" id="A0A9X3EC52"/>
<proteinExistence type="predicted"/>
<feature type="compositionally biased region" description="Basic and acidic residues" evidence="1">
    <location>
        <begin position="27"/>
        <end position="38"/>
    </location>
</feature>
<accession>A0A9X3EC52</accession>
<gene>
    <name evidence="3" type="ORF">OUO13_03015</name>
</gene>
<organism evidence="3 4">
    <name type="scientific">Parathalassolituus penaei</name>
    <dbReference type="NCBI Taxonomy" id="2997323"/>
    <lineage>
        <taxon>Bacteria</taxon>
        <taxon>Pseudomonadati</taxon>
        <taxon>Pseudomonadota</taxon>
        <taxon>Gammaproteobacteria</taxon>
        <taxon>Oceanospirillales</taxon>
        <taxon>Oceanospirillaceae</taxon>
        <taxon>Parathalassolituus</taxon>
    </lineage>
</organism>
<feature type="signal peptide" evidence="2">
    <location>
        <begin position="1"/>
        <end position="24"/>
    </location>
</feature>
<name>A0A9X3EC52_9GAMM</name>
<dbReference type="EMBL" id="JAPNOA010000013">
    <property type="protein sequence ID" value="MCY0964144.1"/>
    <property type="molecule type" value="Genomic_DNA"/>
</dbReference>
<keyword evidence="4" id="KW-1185">Reference proteome</keyword>